<evidence type="ECO:0000256" key="1">
    <source>
        <dbReference type="ARBA" id="ARBA00022679"/>
    </source>
</evidence>
<dbReference type="InterPro" id="IPR017441">
    <property type="entry name" value="Protein_kinase_ATP_BS"/>
</dbReference>
<dbReference type="AlphaFoldDB" id="A0A518J0P9"/>
<proteinExistence type="predicted"/>
<dbReference type="RefSeq" id="WP_145289747.1">
    <property type="nucleotide sequence ID" value="NZ_CP036318.1"/>
</dbReference>
<dbReference type="Pfam" id="PF00400">
    <property type="entry name" value="WD40"/>
    <property type="match status" value="1"/>
</dbReference>
<organism evidence="8 9">
    <name type="scientific">Rosistilla oblonga</name>
    <dbReference type="NCBI Taxonomy" id="2527990"/>
    <lineage>
        <taxon>Bacteria</taxon>
        <taxon>Pseudomonadati</taxon>
        <taxon>Planctomycetota</taxon>
        <taxon>Planctomycetia</taxon>
        <taxon>Pirellulales</taxon>
        <taxon>Pirellulaceae</taxon>
        <taxon>Rosistilla</taxon>
    </lineage>
</organism>
<dbReference type="PROSITE" id="PS00108">
    <property type="entry name" value="PROTEIN_KINASE_ST"/>
    <property type="match status" value="1"/>
</dbReference>
<evidence type="ECO:0000256" key="4">
    <source>
        <dbReference type="ARBA" id="ARBA00022840"/>
    </source>
</evidence>
<dbReference type="InterPro" id="IPR001680">
    <property type="entry name" value="WD40_rpt"/>
</dbReference>
<dbReference type="Proteomes" id="UP000316770">
    <property type="component" value="Chromosome"/>
</dbReference>
<keyword evidence="4 6" id="KW-0067">ATP-binding</keyword>
<evidence type="ECO:0000313" key="8">
    <source>
        <dbReference type="EMBL" id="QDV58908.1"/>
    </source>
</evidence>
<dbReference type="PANTHER" id="PTHR43289">
    <property type="entry name" value="MITOGEN-ACTIVATED PROTEIN KINASE KINASE KINASE 20-RELATED"/>
    <property type="match status" value="1"/>
</dbReference>
<dbReference type="InterPro" id="IPR011047">
    <property type="entry name" value="Quinoprotein_ADH-like_sf"/>
</dbReference>
<protein>
    <submittedName>
        <fullName evidence="8">Serine/threonine-protein kinase PrkC</fullName>
        <ecNumber evidence="8">2.7.11.1</ecNumber>
    </submittedName>
</protein>
<evidence type="ECO:0000256" key="2">
    <source>
        <dbReference type="ARBA" id="ARBA00022741"/>
    </source>
</evidence>
<dbReference type="InterPro" id="IPR024977">
    <property type="entry name" value="Apc4-like_WD40_dom"/>
</dbReference>
<name>A0A518J0P9_9BACT</name>
<evidence type="ECO:0000256" key="6">
    <source>
        <dbReference type="PROSITE-ProRule" id="PRU10141"/>
    </source>
</evidence>
<dbReference type="PROSITE" id="PS50082">
    <property type="entry name" value="WD_REPEATS_2"/>
    <property type="match status" value="1"/>
</dbReference>
<dbReference type="SUPFAM" id="SSF56112">
    <property type="entry name" value="Protein kinase-like (PK-like)"/>
    <property type="match status" value="1"/>
</dbReference>
<dbReference type="CDD" id="cd14014">
    <property type="entry name" value="STKc_PknB_like"/>
    <property type="match status" value="1"/>
</dbReference>
<dbReference type="EMBL" id="CP036318">
    <property type="protein sequence ID" value="QDV58908.1"/>
    <property type="molecule type" value="Genomic_DNA"/>
</dbReference>
<gene>
    <name evidence="8" type="primary">prkC_11</name>
    <name evidence="8" type="ORF">Mal33_49330</name>
</gene>
<dbReference type="InterPro" id="IPR000719">
    <property type="entry name" value="Prot_kinase_dom"/>
</dbReference>
<dbReference type="Gene3D" id="1.10.510.10">
    <property type="entry name" value="Transferase(Phosphotransferase) domain 1"/>
    <property type="match status" value="1"/>
</dbReference>
<dbReference type="SMART" id="SM00320">
    <property type="entry name" value="WD40"/>
    <property type="match status" value="6"/>
</dbReference>
<feature type="repeat" description="WD" evidence="5">
    <location>
        <begin position="1066"/>
        <end position="1097"/>
    </location>
</feature>
<dbReference type="Gene3D" id="2.130.10.10">
    <property type="entry name" value="YVTN repeat-like/Quinoprotein amine dehydrogenase"/>
    <property type="match status" value="3"/>
</dbReference>
<dbReference type="SUPFAM" id="SSF82171">
    <property type="entry name" value="DPP6 N-terminal domain-like"/>
    <property type="match status" value="1"/>
</dbReference>
<dbReference type="PANTHER" id="PTHR43289:SF30">
    <property type="entry name" value="NON-SPECIFIC SERINE_THREONINE PROTEIN KINASE"/>
    <property type="match status" value="1"/>
</dbReference>
<feature type="binding site" evidence="6">
    <location>
        <position position="114"/>
    </location>
    <ligand>
        <name>ATP</name>
        <dbReference type="ChEBI" id="CHEBI:30616"/>
    </ligand>
</feature>
<dbReference type="InterPro" id="IPR008271">
    <property type="entry name" value="Ser/Thr_kinase_AS"/>
</dbReference>
<dbReference type="InterPro" id="IPR011009">
    <property type="entry name" value="Kinase-like_dom_sf"/>
</dbReference>
<dbReference type="EC" id="2.7.11.1" evidence="8"/>
<dbReference type="SMART" id="SM00220">
    <property type="entry name" value="S_TKc"/>
    <property type="match status" value="1"/>
</dbReference>
<keyword evidence="9" id="KW-1185">Reference proteome</keyword>
<evidence type="ECO:0000256" key="5">
    <source>
        <dbReference type="PROSITE-ProRule" id="PRU00221"/>
    </source>
</evidence>
<evidence type="ECO:0000256" key="3">
    <source>
        <dbReference type="ARBA" id="ARBA00022777"/>
    </source>
</evidence>
<dbReference type="PROSITE" id="PS50011">
    <property type="entry name" value="PROTEIN_KINASE_DOM"/>
    <property type="match status" value="1"/>
</dbReference>
<dbReference type="SUPFAM" id="SSF50998">
    <property type="entry name" value="Quinoprotein alcohol dehydrogenase-like"/>
    <property type="match status" value="1"/>
</dbReference>
<keyword evidence="3 8" id="KW-0418">Kinase</keyword>
<sequence length="1141" mass="124712">MCDRPQSGSADSLGKWSQRSESFYSELRASGSFSLLNGIEPSDSRFAAVVRMFDRTAGSSSTRTVDIDSGDEELELDPPERIGRFTIQQIIGAGGFGTVYKAQDDLLHRVVAIKSVRRLKKADDSEDDRLLEPRAAARLSHPFLVPLYEVFQDEQSVYLVSEFCQGPTLAKWLSENPGPVAPEVAYELLQRLTDAIMHVHDRGLVHRDIKPSNILLEESAAADGVVTWTPRLTDFGLVRDLFDESQLGSKVRLIGTLLYMSPEQVLDSELAHGEACDIFSIGVVMYRLLTGKLPHRGNDGLQLIKSICVEQPPPPRAIVRTVPRDLDAICMRCLAKEPDQRYGSASELKDDLVRWRQGRIVSARPQTLAERAWHGIKRFPVESGLLGVIVLLVIASLLALAHSNRKLAAERSSLQVALTDVQLSERRAIAAEHDASAHQAEAEANRTAAVQTAYLSDLRQAYSAWAKNDRAKALNIAGRVEDYATGVVPIGFDLKLLKSRALHGWHQCAAYSSMITEVVLLPSQDAAAVADIDGTIRILDLESGEVLREFAPVAGTRMFALAVSPDGNTLAVGRQVATDSNWLDNLNEVHFIALGDHATPGTIKDLPTTVESLAFSPDGKWLAVGCRYEPIPIYDLATGEVIKTVEAPRRNEFIRFFPDATRLLTLKDQFTPVVASLLPQTPDLVVPTDLLIETMSLSADGRWLVCAFAHETFLRRFDLESEDLSAVELRQSYGNAEAVAISPDGQRIVAGMRNGGIVGWDLSDPAKAGQGADEETELPFWNYSHLQILHNAEVSQVAIDAEGRIISGGEDGSVAISSLDPVPDSPQIVKGKTLHAVLAVDGRQAFIPNDSTGRVQRIDTSSFKVIEAVADIPACSVLCMEISPDGGWLAYGDLHGNTYLNARDSSILNMKHVAPPHEGVTPHVVSVGFNASGDQFFSLTRGGNWLILYEMVSTTGLDGSAYGVEVDRQEFPVANRFATLLGDNKILLFGEFVSTFDFVTRETKVIDRVNTSAAGGMCNDFSRKIVYIASQDSRIRSYDWEGQMVAASDRWDSQQPSVSGLEPSCITLTPDRRSLLTGGIDGSIAIWNADDLQFVGTVRAADEQGAISDIGVSADGKVWSYHQRDTDGKFPQRGLQIMRIQ</sequence>
<feature type="domain" description="Protein kinase" evidence="7">
    <location>
        <begin position="85"/>
        <end position="353"/>
    </location>
</feature>
<dbReference type="InterPro" id="IPR015943">
    <property type="entry name" value="WD40/YVTN_repeat-like_dom_sf"/>
</dbReference>
<keyword evidence="2 6" id="KW-0547">Nucleotide-binding</keyword>
<dbReference type="GO" id="GO:0005524">
    <property type="term" value="F:ATP binding"/>
    <property type="evidence" value="ECO:0007669"/>
    <property type="project" value="UniProtKB-UniRule"/>
</dbReference>
<dbReference type="GO" id="GO:0004674">
    <property type="term" value="F:protein serine/threonine kinase activity"/>
    <property type="evidence" value="ECO:0007669"/>
    <property type="project" value="UniProtKB-EC"/>
</dbReference>
<accession>A0A518J0P9</accession>
<evidence type="ECO:0000259" key="7">
    <source>
        <dbReference type="PROSITE" id="PS50011"/>
    </source>
</evidence>
<dbReference type="PROSITE" id="PS00107">
    <property type="entry name" value="PROTEIN_KINASE_ATP"/>
    <property type="match status" value="1"/>
</dbReference>
<dbReference type="Pfam" id="PF00069">
    <property type="entry name" value="Pkinase"/>
    <property type="match status" value="1"/>
</dbReference>
<evidence type="ECO:0000313" key="9">
    <source>
        <dbReference type="Proteomes" id="UP000316770"/>
    </source>
</evidence>
<keyword evidence="1 8" id="KW-0808">Transferase</keyword>
<dbReference type="Pfam" id="PF12894">
    <property type="entry name" value="ANAPC4_WD40"/>
    <property type="match status" value="1"/>
</dbReference>
<reference evidence="8 9" key="1">
    <citation type="submission" date="2019-02" db="EMBL/GenBank/DDBJ databases">
        <title>Deep-cultivation of Planctomycetes and their phenomic and genomic characterization uncovers novel biology.</title>
        <authorList>
            <person name="Wiegand S."/>
            <person name="Jogler M."/>
            <person name="Boedeker C."/>
            <person name="Pinto D."/>
            <person name="Vollmers J."/>
            <person name="Rivas-Marin E."/>
            <person name="Kohn T."/>
            <person name="Peeters S.H."/>
            <person name="Heuer A."/>
            <person name="Rast P."/>
            <person name="Oberbeckmann S."/>
            <person name="Bunk B."/>
            <person name="Jeske O."/>
            <person name="Meyerdierks A."/>
            <person name="Storesund J.E."/>
            <person name="Kallscheuer N."/>
            <person name="Luecker S."/>
            <person name="Lage O.M."/>
            <person name="Pohl T."/>
            <person name="Merkel B.J."/>
            <person name="Hornburger P."/>
            <person name="Mueller R.-W."/>
            <person name="Bruemmer F."/>
            <person name="Labrenz M."/>
            <person name="Spormann A.M."/>
            <person name="Op den Camp H."/>
            <person name="Overmann J."/>
            <person name="Amann R."/>
            <person name="Jetten M.S.M."/>
            <person name="Mascher T."/>
            <person name="Medema M.H."/>
            <person name="Devos D.P."/>
            <person name="Kaster A.-K."/>
            <person name="Ovreas L."/>
            <person name="Rohde M."/>
            <person name="Galperin M.Y."/>
            <person name="Jogler C."/>
        </authorList>
    </citation>
    <scope>NUCLEOTIDE SEQUENCE [LARGE SCALE GENOMIC DNA]</scope>
    <source>
        <strain evidence="8 9">Mal33</strain>
    </source>
</reference>
<keyword evidence="5" id="KW-0853">WD repeat</keyword>